<dbReference type="OrthoDB" id="9800027at2"/>
<evidence type="ECO:0000313" key="2">
    <source>
        <dbReference type="Proteomes" id="UP000215931"/>
    </source>
</evidence>
<dbReference type="Proteomes" id="UP000215931">
    <property type="component" value="Unassembled WGS sequence"/>
</dbReference>
<dbReference type="Pfam" id="PF14026">
    <property type="entry name" value="SCO4226-like"/>
    <property type="match status" value="1"/>
</dbReference>
<protein>
    <submittedName>
        <fullName evidence="1">DUF4242 domain-containing protein</fullName>
    </submittedName>
</protein>
<accession>A0A271KKX9</accession>
<dbReference type="InterPro" id="IPR025336">
    <property type="entry name" value="SCO4226-like"/>
</dbReference>
<dbReference type="AlphaFoldDB" id="A0A271KKX9"/>
<dbReference type="Gene3D" id="3.30.70.3090">
    <property type="entry name" value="ORF SCO4226, nickel-binding ferredoxin-like monomer"/>
    <property type="match status" value="1"/>
</dbReference>
<sequence>MTVYMVERDLKGISMEALGDAQKAAISQAAEMTSKGTDISYLRSTFAPEDGRCMCLFDAVSDADVKRLNDDAGLPYHRIVPALDLTP</sequence>
<dbReference type="EMBL" id="NPKH01000016">
    <property type="protein sequence ID" value="PAP96054.1"/>
    <property type="molecule type" value="Genomic_DNA"/>
</dbReference>
<dbReference type="InterPro" id="IPR042557">
    <property type="entry name" value="SCO4226"/>
</dbReference>
<proteinExistence type="predicted"/>
<keyword evidence="2" id="KW-1185">Reference proteome</keyword>
<name>A0A271KKX9_9HYPH</name>
<comment type="caution">
    <text evidence="1">The sequence shown here is derived from an EMBL/GenBank/DDBJ whole genome shotgun (WGS) entry which is preliminary data.</text>
</comment>
<evidence type="ECO:0000313" key="1">
    <source>
        <dbReference type="EMBL" id="PAP96054.1"/>
    </source>
</evidence>
<organism evidence="1 2">
    <name type="scientific">Mesorhizobium wenxiniae</name>
    <dbReference type="NCBI Taxonomy" id="2014805"/>
    <lineage>
        <taxon>Bacteria</taxon>
        <taxon>Pseudomonadati</taxon>
        <taxon>Pseudomonadota</taxon>
        <taxon>Alphaproteobacteria</taxon>
        <taxon>Hyphomicrobiales</taxon>
        <taxon>Phyllobacteriaceae</taxon>
        <taxon>Mesorhizobium</taxon>
    </lineage>
</organism>
<gene>
    <name evidence="1" type="ORF">CIT31_09055</name>
</gene>
<reference evidence="1 2" key="1">
    <citation type="submission" date="2017-08" db="EMBL/GenBank/DDBJ databases">
        <title>Mesorhizobium wenxinae sp. nov., a novel rhizobial species isolated from root nodules of chickpea (Cicer arietinum L.).</title>
        <authorList>
            <person name="Zhang J."/>
        </authorList>
    </citation>
    <scope>NUCLEOTIDE SEQUENCE [LARGE SCALE GENOMIC DNA]</scope>
    <source>
        <strain evidence="2">WYCCWR 10019</strain>
    </source>
</reference>